<keyword evidence="1" id="KW-0812">Transmembrane</keyword>
<reference evidence="2 3" key="1">
    <citation type="submission" date="2020-03" db="EMBL/GenBank/DDBJ databases">
        <title>Genomic Encyclopedia of Type Strains, Phase IV (KMG-IV): sequencing the most valuable type-strain genomes for metagenomic binning, comparative biology and taxonomic classification.</title>
        <authorList>
            <person name="Goeker M."/>
        </authorList>
    </citation>
    <scope>NUCLEOTIDE SEQUENCE [LARGE SCALE GENOMIC DNA]</scope>
    <source>
        <strain evidence="2 3">DSM 102865</strain>
    </source>
</reference>
<keyword evidence="3" id="KW-1185">Reference proteome</keyword>
<keyword evidence="1" id="KW-1133">Transmembrane helix</keyword>
<evidence type="ECO:0000313" key="3">
    <source>
        <dbReference type="Proteomes" id="UP001179181"/>
    </source>
</evidence>
<name>A0ABX0ULI6_9BACT</name>
<accession>A0ABX0ULI6</accession>
<organism evidence="2 3">
    <name type="scientific">Dyadobacter arcticus</name>
    <dbReference type="NCBI Taxonomy" id="1078754"/>
    <lineage>
        <taxon>Bacteria</taxon>
        <taxon>Pseudomonadati</taxon>
        <taxon>Bacteroidota</taxon>
        <taxon>Cytophagia</taxon>
        <taxon>Cytophagales</taxon>
        <taxon>Spirosomataceae</taxon>
        <taxon>Dyadobacter</taxon>
    </lineage>
</organism>
<sequence length="54" mass="6062">MNSDVANRQMNKLPWTKYVLSLWIVAILAAITAKYITNSLSELLPLSIGLSDFH</sequence>
<evidence type="ECO:0000256" key="1">
    <source>
        <dbReference type="SAM" id="Phobius"/>
    </source>
</evidence>
<proteinExistence type="predicted"/>
<comment type="caution">
    <text evidence="2">The sequence shown here is derived from an EMBL/GenBank/DDBJ whole genome shotgun (WGS) entry which is preliminary data.</text>
</comment>
<keyword evidence="1" id="KW-0472">Membrane</keyword>
<gene>
    <name evidence="2" type="ORF">FHS68_001710</name>
</gene>
<dbReference type="EMBL" id="JAASQJ010000002">
    <property type="protein sequence ID" value="NIJ52540.1"/>
    <property type="molecule type" value="Genomic_DNA"/>
</dbReference>
<feature type="transmembrane region" description="Helical" evidence="1">
    <location>
        <begin position="18"/>
        <end position="37"/>
    </location>
</feature>
<protein>
    <submittedName>
        <fullName evidence="2">Uncharacterized protein</fullName>
    </submittedName>
</protein>
<dbReference type="Proteomes" id="UP001179181">
    <property type="component" value="Unassembled WGS sequence"/>
</dbReference>
<evidence type="ECO:0000313" key="2">
    <source>
        <dbReference type="EMBL" id="NIJ52540.1"/>
    </source>
</evidence>